<sequence length="104" mass="10898">MTDTVVEDESGEQPVQAPSSAASDEQLISMLVDRARMQGLQLTKRVLESTLEGGITVGYDKHEVSGRGSGNSRNGGNSEVVQAAGKLGPGRGQPGKVRGDHRLP</sequence>
<protein>
    <recommendedName>
        <fullName evidence="4">IS256 family transposase</fullName>
    </recommendedName>
</protein>
<organism evidence="2 3">
    <name type="scientific">Actinomadura vinacea</name>
    <dbReference type="NCBI Taxonomy" id="115336"/>
    <lineage>
        <taxon>Bacteria</taxon>
        <taxon>Bacillati</taxon>
        <taxon>Actinomycetota</taxon>
        <taxon>Actinomycetes</taxon>
        <taxon>Streptosporangiales</taxon>
        <taxon>Thermomonosporaceae</taxon>
        <taxon>Actinomadura</taxon>
    </lineage>
</organism>
<comment type="caution">
    <text evidence="2">The sequence shown here is derived from an EMBL/GenBank/DDBJ whole genome shotgun (WGS) entry which is preliminary data.</text>
</comment>
<gene>
    <name evidence="2" type="ORF">GCM10010191_21690</name>
</gene>
<dbReference type="EMBL" id="BAAARW010000008">
    <property type="protein sequence ID" value="GAA2412012.1"/>
    <property type="molecule type" value="Genomic_DNA"/>
</dbReference>
<accession>A0ABN3IRW6</accession>
<evidence type="ECO:0000313" key="3">
    <source>
        <dbReference type="Proteomes" id="UP001501231"/>
    </source>
</evidence>
<keyword evidence="3" id="KW-1185">Reference proteome</keyword>
<evidence type="ECO:0008006" key="4">
    <source>
        <dbReference type="Google" id="ProtNLM"/>
    </source>
</evidence>
<proteinExistence type="predicted"/>
<evidence type="ECO:0000313" key="2">
    <source>
        <dbReference type="EMBL" id="GAA2412012.1"/>
    </source>
</evidence>
<feature type="compositionally biased region" description="Acidic residues" evidence="1">
    <location>
        <begin position="1"/>
        <end position="11"/>
    </location>
</feature>
<dbReference type="RefSeq" id="WP_344588605.1">
    <property type="nucleotide sequence ID" value="NZ_BAAARW010000008.1"/>
</dbReference>
<reference evidence="2 3" key="1">
    <citation type="journal article" date="2019" name="Int. J. Syst. Evol. Microbiol.">
        <title>The Global Catalogue of Microorganisms (GCM) 10K type strain sequencing project: providing services to taxonomists for standard genome sequencing and annotation.</title>
        <authorList>
            <consortium name="The Broad Institute Genomics Platform"/>
            <consortium name="The Broad Institute Genome Sequencing Center for Infectious Disease"/>
            <person name="Wu L."/>
            <person name="Ma J."/>
        </authorList>
    </citation>
    <scope>NUCLEOTIDE SEQUENCE [LARGE SCALE GENOMIC DNA]</scope>
    <source>
        <strain evidence="2 3">JCM 3325</strain>
    </source>
</reference>
<feature type="region of interest" description="Disordered" evidence="1">
    <location>
        <begin position="60"/>
        <end position="104"/>
    </location>
</feature>
<dbReference type="Proteomes" id="UP001501231">
    <property type="component" value="Unassembled WGS sequence"/>
</dbReference>
<name>A0ABN3IRW6_9ACTN</name>
<feature type="region of interest" description="Disordered" evidence="1">
    <location>
        <begin position="1"/>
        <end position="24"/>
    </location>
</feature>
<evidence type="ECO:0000256" key="1">
    <source>
        <dbReference type="SAM" id="MobiDB-lite"/>
    </source>
</evidence>